<accession>A0ABV0SH19</accession>
<name>A0ABV0SH19_9TELE</name>
<reference evidence="1 2" key="1">
    <citation type="submission" date="2021-06" db="EMBL/GenBank/DDBJ databases">
        <authorList>
            <person name="Palmer J.M."/>
        </authorList>
    </citation>
    <scope>NUCLEOTIDE SEQUENCE [LARGE SCALE GENOMIC DNA]</scope>
    <source>
        <strain evidence="1 2">XC_2019</strain>
        <tissue evidence="1">Muscle</tissue>
    </source>
</reference>
<keyword evidence="2" id="KW-1185">Reference proteome</keyword>
<evidence type="ECO:0000313" key="2">
    <source>
        <dbReference type="Proteomes" id="UP001434883"/>
    </source>
</evidence>
<sequence>MCDRCGRQMNPNSTVFLSLPGPQVCEIQHLDIQAASISICERMSYSLQLSEFQHGTVIRCYLSYKSVYKIFSWQNIPAASGIIMKWKQTGMTGTQPQSEGPCKIT</sequence>
<proteinExistence type="predicted"/>
<organism evidence="1 2">
    <name type="scientific">Xenoophorus captivus</name>
    <dbReference type="NCBI Taxonomy" id="1517983"/>
    <lineage>
        <taxon>Eukaryota</taxon>
        <taxon>Metazoa</taxon>
        <taxon>Chordata</taxon>
        <taxon>Craniata</taxon>
        <taxon>Vertebrata</taxon>
        <taxon>Euteleostomi</taxon>
        <taxon>Actinopterygii</taxon>
        <taxon>Neopterygii</taxon>
        <taxon>Teleostei</taxon>
        <taxon>Neoteleostei</taxon>
        <taxon>Acanthomorphata</taxon>
        <taxon>Ovalentaria</taxon>
        <taxon>Atherinomorphae</taxon>
        <taxon>Cyprinodontiformes</taxon>
        <taxon>Goodeidae</taxon>
        <taxon>Xenoophorus</taxon>
    </lineage>
</organism>
<dbReference type="EMBL" id="JAHRIN010081654">
    <property type="protein sequence ID" value="MEQ2219835.1"/>
    <property type="molecule type" value="Genomic_DNA"/>
</dbReference>
<protein>
    <submittedName>
        <fullName evidence="1">Uncharacterized protein</fullName>
    </submittedName>
</protein>
<comment type="caution">
    <text evidence="1">The sequence shown here is derived from an EMBL/GenBank/DDBJ whole genome shotgun (WGS) entry which is preliminary data.</text>
</comment>
<gene>
    <name evidence="1" type="ORF">XENOCAPTIV_025186</name>
</gene>
<dbReference type="Proteomes" id="UP001434883">
    <property type="component" value="Unassembled WGS sequence"/>
</dbReference>
<evidence type="ECO:0000313" key="1">
    <source>
        <dbReference type="EMBL" id="MEQ2219835.1"/>
    </source>
</evidence>